<dbReference type="GO" id="GO:0016787">
    <property type="term" value="F:hydrolase activity"/>
    <property type="evidence" value="ECO:0007669"/>
    <property type="project" value="UniProtKB-KW"/>
</dbReference>
<dbReference type="InterPro" id="IPR014001">
    <property type="entry name" value="Helicase_ATP-bd"/>
</dbReference>
<dbReference type="SUPFAM" id="SSF57850">
    <property type="entry name" value="RING/U-box"/>
    <property type="match status" value="1"/>
</dbReference>
<evidence type="ECO:0000256" key="8">
    <source>
        <dbReference type="PROSITE-ProRule" id="PRU00175"/>
    </source>
</evidence>
<dbReference type="InterPro" id="IPR050628">
    <property type="entry name" value="SNF2_RAD54_helicase_TF"/>
</dbReference>
<proteinExistence type="predicted"/>
<dbReference type="SMART" id="SM00490">
    <property type="entry name" value="HELICc"/>
    <property type="match status" value="1"/>
</dbReference>
<feature type="region of interest" description="Disordered" evidence="9">
    <location>
        <begin position="931"/>
        <end position="953"/>
    </location>
</feature>
<evidence type="ECO:0000256" key="6">
    <source>
        <dbReference type="ARBA" id="ARBA00022833"/>
    </source>
</evidence>
<dbReference type="Gene3D" id="3.40.50.10810">
    <property type="entry name" value="Tandem AAA-ATPase domain"/>
    <property type="match status" value="2"/>
</dbReference>
<sequence length="1529" mass="174084">MTSSNYFKNDTKVFQESVGKLGGESYDSDVIEIINLNENEPRCTTVSRLGNPGGVRPVRSNYGMPMEGCSDIEIIEDINMYNYEQIKLAKIKEFEASNRRAELIRDKGVFFEYYLGCIETDSIILSSEICDVKSDKDIEISYEITPKSTKRSYSPMYMLKVNKNYVMSNDYIKVIGRNIPTNNKKVKKKKVLTKKGNNSPLCNEEYSECLLDANKILSADKKFVEFDKCKSEILKDINEGYPCIRIKHNNNRDISKIKSHLSKTLCVLLVLNAIRIEIILEKVSPSDLKFGGSLKTFIHVILYPDSFKIDSHKFHEYNSLIKFSVDSLFKELRITPLRLAKNVDMDSFESAHIRINKESLLLPSNSTFRNDPAVYGRKDRGGDASFGFSTPYKALGGSRRSVLDPATLSVTKEEDEMVDSLSENEMEENNEEATNMVFVEEKYRGGYLLEEFEEIHPDKFYFKPTLKTYQAEGVWWMYTKENPPEYFKEKIKKNEDIKEIVIDEGVKDNPPFEGAARKRTQVLSIISKKFASKVGLAQGALSECRVDRGGATPQCKVEQGGSAPQCKVELGGSAPQCKVELGGSTPRCKAEQGGSFPECKVEQGGSFPECKAERGGIPPQCKFEPAGTPPQREARRSGQAIKREKGKSRGQREDNSGEENYDDDDDDIRNKQPLNPLWEEHAFIPNIKIYEKDNLVCVLKYFYVNKLTGCFSLTYPQYVPPFRGGILADEMGLGKTIQSIGLIAHDVCHNKLHLQNSSNQNKNNATYLIENTIKGFNFKKGGTLIIAPLALIYQWKQEIEKHTREGFLTAYIYYGTSKDVSSEELSKYSVVLTTYSTLVSEYKNTLSKKGSSGEDNNSGRENDDDGKSKREHGDQGLIKGSPKEEKSRVLGLKRGAKGFSPRGSPQRGTNNESPKINSFFKKTVLGAKMATTTANNTLKSSDERKNAKQGSPKKECPLYRITWRRIIIDEAHVIKNKNSIQSVAVWKLRGERNWCLTGTPIQNSIFDIFPLFRFLGIKPYGTIEWWNKEIIDYVNKNKLNLALDVVRKISSPILLRRTKKSRTKEGDYIISLPKKNVHLMKLKFSMEEEDFYRAIFYRSKTKFDTYMHDGNVLSHYSHVLQLLLRLRQCCSHPLLLFSKPFFEEWNREDINNALKKKDDDDEWKGEIEGGGEEGGRARVRGGDFLPENGSTGRGTPFSNSHGKDAPDEPTNRGDDLIYNFMLGATHSNQLDDDYIQMIDLLKGGNAIQCVICLEDAVYPLITKCMHIMCKKCADNYFHLTQIADKKCPECNQYISLKSLKTLQENKSPLDELLKKMKKENFVYSTKLKQLFDHIQNDMQNELHIVVFSQWIGFLKIIQKLLTLHNIPNKIYDGSLTYEERKTTLFWFNVQRGKVYQPGIGFTTPSSPIAVENFAGKVLLCSLKAGGVGLNLTVSSKVYLMDLWWNPAIEDQAFERVHRIGQLKDVSIYKFVLEKTVEERILQIHQSKQYTANQILAQEGNKINTEMKFAPQKLGMDDFILMFKDWNAEE</sequence>
<feature type="compositionally biased region" description="Basic and acidic residues" evidence="9">
    <location>
        <begin position="857"/>
        <end position="874"/>
    </location>
</feature>
<evidence type="ECO:0000259" key="10">
    <source>
        <dbReference type="PROSITE" id="PS50089"/>
    </source>
</evidence>
<dbReference type="PANTHER" id="PTHR45626:SF22">
    <property type="entry name" value="DNA REPAIR PROTEIN RAD5"/>
    <property type="match status" value="1"/>
</dbReference>
<dbReference type="SMART" id="SM00487">
    <property type="entry name" value="DEXDc"/>
    <property type="match status" value="1"/>
</dbReference>
<dbReference type="InterPro" id="IPR013083">
    <property type="entry name" value="Znf_RING/FYVE/PHD"/>
</dbReference>
<dbReference type="PROSITE" id="PS00518">
    <property type="entry name" value="ZF_RING_1"/>
    <property type="match status" value="1"/>
</dbReference>
<feature type="domain" description="Helicase C-terminal" evidence="12">
    <location>
        <begin position="1326"/>
        <end position="1502"/>
    </location>
</feature>
<evidence type="ECO:0008006" key="15">
    <source>
        <dbReference type="Google" id="ProtNLM"/>
    </source>
</evidence>
<dbReference type="Pfam" id="PF00176">
    <property type="entry name" value="SNF2-rel_dom"/>
    <property type="match status" value="2"/>
</dbReference>
<keyword evidence="6" id="KW-0862">Zinc</keyword>
<protein>
    <recommendedName>
        <fullName evidence="15">DNA repair protein RAD5</fullName>
    </recommendedName>
</protein>
<dbReference type="Gene3D" id="3.30.40.10">
    <property type="entry name" value="Zinc/RING finger domain, C3HC4 (zinc finger)"/>
    <property type="match status" value="1"/>
</dbReference>
<dbReference type="InterPro" id="IPR017907">
    <property type="entry name" value="Znf_RING_CS"/>
</dbReference>
<dbReference type="InterPro" id="IPR049730">
    <property type="entry name" value="SNF2/RAD54-like_C"/>
</dbReference>
<dbReference type="SMART" id="SM00184">
    <property type="entry name" value="RING"/>
    <property type="match status" value="1"/>
</dbReference>
<gene>
    <name evidence="13" type="ORF">PVIIG_01710</name>
</gene>
<evidence type="ECO:0000256" key="2">
    <source>
        <dbReference type="ARBA" id="ARBA00022741"/>
    </source>
</evidence>
<evidence type="ECO:0000259" key="12">
    <source>
        <dbReference type="PROSITE" id="PS51194"/>
    </source>
</evidence>
<dbReference type="InterPro" id="IPR027417">
    <property type="entry name" value="P-loop_NTPase"/>
</dbReference>
<dbReference type="InterPro" id="IPR038718">
    <property type="entry name" value="SNF2-like_sf"/>
</dbReference>
<dbReference type="GO" id="GO:0006281">
    <property type="term" value="P:DNA repair"/>
    <property type="evidence" value="ECO:0007669"/>
    <property type="project" value="TreeGrafter"/>
</dbReference>
<feature type="compositionally biased region" description="Basic and acidic residues" evidence="9">
    <location>
        <begin position="1201"/>
        <end position="1210"/>
    </location>
</feature>
<evidence type="ECO:0000256" key="5">
    <source>
        <dbReference type="ARBA" id="ARBA00022806"/>
    </source>
</evidence>
<dbReference type="OrthoDB" id="448448at2759"/>
<dbReference type="CDD" id="cd18008">
    <property type="entry name" value="DEXDc_SHPRH-like"/>
    <property type="match status" value="1"/>
</dbReference>
<feature type="region of interest" description="Disordered" evidence="9">
    <location>
        <begin position="1157"/>
        <end position="1210"/>
    </location>
</feature>
<feature type="region of interest" description="Disordered" evidence="9">
    <location>
        <begin position="846"/>
        <end position="915"/>
    </location>
</feature>
<keyword evidence="5" id="KW-0347">Helicase</keyword>
<feature type="region of interest" description="Disordered" evidence="9">
    <location>
        <begin position="618"/>
        <end position="672"/>
    </location>
</feature>
<dbReference type="PANTHER" id="PTHR45626">
    <property type="entry name" value="TRANSCRIPTION TERMINATION FACTOR 2-RELATED"/>
    <property type="match status" value="1"/>
</dbReference>
<dbReference type="PROSITE" id="PS51194">
    <property type="entry name" value="HELICASE_CTER"/>
    <property type="match status" value="1"/>
</dbReference>
<evidence type="ECO:0000256" key="1">
    <source>
        <dbReference type="ARBA" id="ARBA00022723"/>
    </source>
</evidence>
<evidence type="ECO:0000259" key="11">
    <source>
        <dbReference type="PROSITE" id="PS51192"/>
    </source>
</evidence>
<evidence type="ECO:0000256" key="7">
    <source>
        <dbReference type="ARBA" id="ARBA00022840"/>
    </source>
</evidence>
<evidence type="ECO:0000313" key="14">
    <source>
        <dbReference type="Proteomes" id="UP000053562"/>
    </source>
</evidence>
<name>A0A0J9S953_PLAVI</name>
<keyword evidence="7" id="KW-0067">ATP-binding</keyword>
<feature type="compositionally biased region" description="Polar residues" evidence="9">
    <location>
        <begin position="906"/>
        <end position="915"/>
    </location>
</feature>
<keyword evidence="3 8" id="KW-0863">Zinc-finger</keyword>
<reference evidence="13 14" key="1">
    <citation type="submission" date="2011-08" db="EMBL/GenBank/DDBJ databases">
        <title>The Genome Sequence of Plasmodium vivax India VII.</title>
        <authorList>
            <consortium name="The Broad Institute Genome Sequencing Platform"/>
            <consortium name="The Broad Institute Genome Sequencing Center for Infectious Disease"/>
            <person name="Neafsey D."/>
            <person name="Carlton J."/>
            <person name="Barnwell J."/>
            <person name="Collins W."/>
            <person name="Escalante A."/>
            <person name="Mullikin J."/>
            <person name="Saul A."/>
            <person name="Guigo R."/>
            <person name="Camara F."/>
            <person name="Young S.K."/>
            <person name="Zeng Q."/>
            <person name="Gargeya S."/>
            <person name="Fitzgerald M."/>
            <person name="Haas B."/>
            <person name="Abouelleil A."/>
            <person name="Alvarado L."/>
            <person name="Arachchi H.M."/>
            <person name="Berlin A."/>
            <person name="Brown A."/>
            <person name="Chapman S.B."/>
            <person name="Chen Z."/>
            <person name="Dunbar C."/>
            <person name="Freedman E."/>
            <person name="Gearin G."/>
            <person name="Gellesch M."/>
            <person name="Goldberg J."/>
            <person name="Griggs A."/>
            <person name="Gujja S."/>
            <person name="Heiman D."/>
            <person name="Howarth C."/>
            <person name="Larson L."/>
            <person name="Lui A."/>
            <person name="MacDonald P.J.P."/>
            <person name="Montmayeur A."/>
            <person name="Murphy C."/>
            <person name="Neiman D."/>
            <person name="Pearson M."/>
            <person name="Priest M."/>
            <person name="Roberts A."/>
            <person name="Saif S."/>
            <person name="Shea T."/>
            <person name="Shenoy N."/>
            <person name="Sisk P."/>
            <person name="Stolte C."/>
            <person name="Sykes S."/>
            <person name="Wortman J."/>
            <person name="Nusbaum C."/>
            <person name="Birren B."/>
        </authorList>
    </citation>
    <scope>NUCLEOTIDE SEQUENCE [LARGE SCALE GENOMIC DNA]</scope>
    <source>
        <strain evidence="13 14">India VII</strain>
    </source>
</reference>
<evidence type="ECO:0000256" key="4">
    <source>
        <dbReference type="ARBA" id="ARBA00022801"/>
    </source>
</evidence>
<feature type="compositionally biased region" description="Polar residues" evidence="9">
    <location>
        <begin position="846"/>
        <end position="856"/>
    </location>
</feature>
<dbReference type="Pfam" id="PF13920">
    <property type="entry name" value="zf-C3HC4_3"/>
    <property type="match status" value="1"/>
</dbReference>
<dbReference type="PROSITE" id="PS50089">
    <property type="entry name" value="ZF_RING_2"/>
    <property type="match status" value="1"/>
</dbReference>
<evidence type="ECO:0000256" key="9">
    <source>
        <dbReference type="SAM" id="MobiDB-lite"/>
    </source>
</evidence>
<dbReference type="Proteomes" id="UP000053562">
    <property type="component" value="Unassembled WGS sequence"/>
</dbReference>
<evidence type="ECO:0000313" key="13">
    <source>
        <dbReference type="EMBL" id="KMZ79236.1"/>
    </source>
</evidence>
<dbReference type="InterPro" id="IPR000330">
    <property type="entry name" value="SNF2_N"/>
</dbReference>
<dbReference type="SUPFAM" id="SSF52540">
    <property type="entry name" value="P-loop containing nucleoside triphosphate hydrolases"/>
    <property type="match status" value="2"/>
</dbReference>
<feature type="compositionally biased region" description="Basic and acidic residues" evidence="9">
    <location>
        <begin position="940"/>
        <end position="953"/>
    </location>
</feature>
<dbReference type="PROSITE" id="PS51192">
    <property type="entry name" value="HELICASE_ATP_BIND_1"/>
    <property type="match status" value="1"/>
</dbReference>
<dbReference type="GO" id="GO:0008094">
    <property type="term" value="F:ATP-dependent activity, acting on DNA"/>
    <property type="evidence" value="ECO:0007669"/>
    <property type="project" value="TreeGrafter"/>
</dbReference>
<dbReference type="GO" id="GO:0004386">
    <property type="term" value="F:helicase activity"/>
    <property type="evidence" value="ECO:0007669"/>
    <property type="project" value="UniProtKB-KW"/>
</dbReference>
<evidence type="ECO:0000256" key="3">
    <source>
        <dbReference type="ARBA" id="ARBA00022771"/>
    </source>
</evidence>
<organism evidence="13 14">
    <name type="scientific">Plasmodium vivax India VII</name>
    <dbReference type="NCBI Taxonomy" id="1077284"/>
    <lineage>
        <taxon>Eukaryota</taxon>
        <taxon>Sar</taxon>
        <taxon>Alveolata</taxon>
        <taxon>Apicomplexa</taxon>
        <taxon>Aconoidasida</taxon>
        <taxon>Haemosporida</taxon>
        <taxon>Plasmodiidae</taxon>
        <taxon>Plasmodium</taxon>
        <taxon>Plasmodium (Plasmodium)</taxon>
    </lineage>
</organism>
<feature type="domain" description="RING-type" evidence="10">
    <location>
        <begin position="1249"/>
        <end position="1291"/>
    </location>
</feature>
<dbReference type="InterPro" id="IPR001841">
    <property type="entry name" value="Znf_RING"/>
</dbReference>
<dbReference type="GO" id="GO:0005524">
    <property type="term" value="F:ATP binding"/>
    <property type="evidence" value="ECO:0007669"/>
    <property type="project" value="UniProtKB-KW"/>
</dbReference>
<dbReference type="Pfam" id="PF00271">
    <property type="entry name" value="Helicase_C"/>
    <property type="match status" value="1"/>
</dbReference>
<dbReference type="CDD" id="cd18793">
    <property type="entry name" value="SF2_C_SNF"/>
    <property type="match status" value="1"/>
</dbReference>
<dbReference type="GO" id="GO:0008270">
    <property type="term" value="F:zinc ion binding"/>
    <property type="evidence" value="ECO:0007669"/>
    <property type="project" value="UniProtKB-KW"/>
</dbReference>
<keyword evidence="4" id="KW-0378">Hydrolase</keyword>
<keyword evidence="2" id="KW-0547">Nucleotide-binding</keyword>
<dbReference type="InterPro" id="IPR001650">
    <property type="entry name" value="Helicase_C-like"/>
</dbReference>
<dbReference type="Gene3D" id="3.40.50.300">
    <property type="entry name" value="P-loop containing nucleotide triphosphate hydrolases"/>
    <property type="match status" value="1"/>
</dbReference>
<accession>A0A0J9S953</accession>
<keyword evidence="1" id="KW-0479">Metal-binding</keyword>
<dbReference type="GO" id="GO:0005634">
    <property type="term" value="C:nucleus"/>
    <property type="evidence" value="ECO:0007669"/>
    <property type="project" value="TreeGrafter"/>
</dbReference>
<feature type="compositionally biased region" description="Acidic residues" evidence="9">
    <location>
        <begin position="656"/>
        <end position="667"/>
    </location>
</feature>
<feature type="domain" description="Helicase ATP-binding" evidence="11">
    <location>
        <begin position="716"/>
        <end position="1018"/>
    </location>
</feature>
<dbReference type="EMBL" id="KQ234346">
    <property type="protein sequence ID" value="KMZ79236.1"/>
    <property type="molecule type" value="Genomic_DNA"/>
</dbReference>